<keyword evidence="3" id="KW-0472">Membrane</keyword>
<dbReference type="Pfam" id="PF07690">
    <property type="entry name" value="MFS_1"/>
    <property type="match status" value="1"/>
</dbReference>
<dbReference type="PANTHER" id="PTHR11360">
    <property type="entry name" value="MONOCARBOXYLATE TRANSPORTER"/>
    <property type="match status" value="1"/>
</dbReference>
<dbReference type="EMBL" id="MU006095">
    <property type="protein sequence ID" value="KAF2839192.1"/>
    <property type="molecule type" value="Genomic_DNA"/>
</dbReference>
<evidence type="ECO:0000259" key="4">
    <source>
        <dbReference type="PROSITE" id="PS50850"/>
    </source>
</evidence>
<feature type="transmembrane region" description="Helical" evidence="3">
    <location>
        <begin position="157"/>
        <end position="177"/>
    </location>
</feature>
<feature type="transmembrane region" description="Helical" evidence="3">
    <location>
        <begin position="437"/>
        <end position="457"/>
    </location>
</feature>
<feature type="transmembrane region" description="Helical" evidence="3">
    <location>
        <begin position="336"/>
        <end position="353"/>
    </location>
</feature>
<feature type="transmembrane region" description="Helical" evidence="3">
    <location>
        <begin position="100"/>
        <end position="121"/>
    </location>
</feature>
<dbReference type="InterPro" id="IPR036259">
    <property type="entry name" value="MFS_trans_sf"/>
</dbReference>
<accession>A0A9P4SAT0</accession>
<evidence type="ECO:0000256" key="2">
    <source>
        <dbReference type="ARBA" id="ARBA00006727"/>
    </source>
</evidence>
<organism evidence="5 6">
    <name type="scientific">Patellaria atrata CBS 101060</name>
    <dbReference type="NCBI Taxonomy" id="1346257"/>
    <lineage>
        <taxon>Eukaryota</taxon>
        <taxon>Fungi</taxon>
        <taxon>Dikarya</taxon>
        <taxon>Ascomycota</taxon>
        <taxon>Pezizomycotina</taxon>
        <taxon>Dothideomycetes</taxon>
        <taxon>Dothideomycetes incertae sedis</taxon>
        <taxon>Patellariales</taxon>
        <taxon>Patellariaceae</taxon>
        <taxon>Patellaria</taxon>
    </lineage>
</organism>
<keyword evidence="3" id="KW-1133">Transmembrane helix</keyword>
<name>A0A9P4SAT0_9PEZI</name>
<gene>
    <name evidence="5" type="ORF">M501DRAFT_934353</name>
</gene>
<dbReference type="GO" id="GO:0022857">
    <property type="term" value="F:transmembrane transporter activity"/>
    <property type="evidence" value="ECO:0007669"/>
    <property type="project" value="InterPro"/>
</dbReference>
<dbReference type="OrthoDB" id="2213137at2759"/>
<evidence type="ECO:0000313" key="5">
    <source>
        <dbReference type="EMBL" id="KAF2839192.1"/>
    </source>
</evidence>
<dbReference type="Gene3D" id="1.20.1250.20">
    <property type="entry name" value="MFS general substrate transporter like domains"/>
    <property type="match status" value="2"/>
</dbReference>
<keyword evidence="6" id="KW-1185">Reference proteome</keyword>
<dbReference type="SUPFAM" id="SSF103473">
    <property type="entry name" value="MFS general substrate transporter"/>
    <property type="match status" value="1"/>
</dbReference>
<evidence type="ECO:0000313" key="6">
    <source>
        <dbReference type="Proteomes" id="UP000799429"/>
    </source>
</evidence>
<evidence type="ECO:0000256" key="3">
    <source>
        <dbReference type="SAM" id="Phobius"/>
    </source>
</evidence>
<feature type="domain" description="Major facilitator superfamily (MFS) profile" evidence="4">
    <location>
        <begin position="271"/>
        <end position="473"/>
    </location>
</feature>
<evidence type="ECO:0000256" key="1">
    <source>
        <dbReference type="ARBA" id="ARBA00004141"/>
    </source>
</evidence>
<comment type="subcellular location">
    <subcellularLocation>
        <location evidence="1">Membrane</location>
        <topology evidence="1">Multi-pass membrane protein</topology>
    </subcellularLocation>
</comment>
<proteinExistence type="inferred from homology"/>
<sequence>MNPIESLKLDESVPLRRLSTSSSSTIDLTDDERLLNSSTAHLGQVDKSSGLPPMDCGWHAWSFLFGVWLIESLCWGFALTFGIFQSYYSQHPLFANHKSIPTIGALTTGVSYLLCPFINPITLRFPQYHRHQLWFGWSLCILGLVCASFATQVWHLILFQGILYGLGWVICYIPFLIMINEWFDKRRGLAYGIIFGASGISGLILPFALETLLHKYGFRSTLRMFAVSVVVVSSPAWFLIKPRRSPKSTLQAGPYETEKSSNHWRFLRNPYFYPFVFAVLLQGFAFFLPNIFLPSYAMEMGLSASSADILLSITALAQVPGQIFNGHFSDKTNEHLPSFVSCLVSGFAALLLWGPAKDFMVLAVFSLVWGAFAASYSVLWTQISKKLSSGPEEAMTIYAVLSFERGIANVLAGPISAILITEEVNIKEYGLAKYKSIVLFTAISLLLGSLAGVTWIFDRRRKAKHHTRTLGSF</sequence>
<feature type="transmembrane region" description="Helical" evidence="3">
    <location>
        <begin position="221"/>
        <end position="240"/>
    </location>
</feature>
<comment type="similarity">
    <text evidence="2">Belongs to the major facilitator superfamily. Monocarboxylate porter (TC 2.A.1.13) family.</text>
</comment>
<reference evidence="5" key="1">
    <citation type="journal article" date="2020" name="Stud. Mycol.">
        <title>101 Dothideomycetes genomes: a test case for predicting lifestyles and emergence of pathogens.</title>
        <authorList>
            <person name="Haridas S."/>
            <person name="Albert R."/>
            <person name="Binder M."/>
            <person name="Bloem J."/>
            <person name="Labutti K."/>
            <person name="Salamov A."/>
            <person name="Andreopoulos B."/>
            <person name="Baker S."/>
            <person name="Barry K."/>
            <person name="Bills G."/>
            <person name="Bluhm B."/>
            <person name="Cannon C."/>
            <person name="Castanera R."/>
            <person name="Culley D."/>
            <person name="Daum C."/>
            <person name="Ezra D."/>
            <person name="Gonzalez J."/>
            <person name="Henrissat B."/>
            <person name="Kuo A."/>
            <person name="Liang C."/>
            <person name="Lipzen A."/>
            <person name="Lutzoni F."/>
            <person name="Magnuson J."/>
            <person name="Mondo S."/>
            <person name="Nolan M."/>
            <person name="Ohm R."/>
            <person name="Pangilinan J."/>
            <person name="Park H.-J."/>
            <person name="Ramirez L."/>
            <person name="Alfaro M."/>
            <person name="Sun H."/>
            <person name="Tritt A."/>
            <person name="Yoshinaga Y."/>
            <person name="Zwiers L.-H."/>
            <person name="Turgeon B."/>
            <person name="Goodwin S."/>
            <person name="Spatafora J."/>
            <person name="Crous P."/>
            <person name="Grigoriev I."/>
        </authorList>
    </citation>
    <scope>NUCLEOTIDE SEQUENCE</scope>
    <source>
        <strain evidence="5">CBS 101060</strain>
    </source>
</reference>
<dbReference type="InterPro" id="IPR011701">
    <property type="entry name" value="MFS"/>
</dbReference>
<dbReference type="PROSITE" id="PS50850">
    <property type="entry name" value="MFS"/>
    <property type="match status" value="1"/>
</dbReference>
<dbReference type="InterPro" id="IPR050327">
    <property type="entry name" value="Proton-linked_MCT"/>
</dbReference>
<dbReference type="GO" id="GO:0016020">
    <property type="term" value="C:membrane"/>
    <property type="evidence" value="ECO:0007669"/>
    <property type="project" value="UniProtKB-SubCell"/>
</dbReference>
<dbReference type="Proteomes" id="UP000799429">
    <property type="component" value="Unassembled WGS sequence"/>
</dbReference>
<dbReference type="AlphaFoldDB" id="A0A9P4SAT0"/>
<feature type="transmembrane region" description="Helical" evidence="3">
    <location>
        <begin position="189"/>
        <end position="209"/>
    </location>
</feature>
<feature type="transmembrane region" description="Helical" evidence="3">
    <location>
        <begin position="63"/>
        <end position="88"/>
    </location>
</feature>
<comment type="caution">
    <text evidence="5">The sequence shown here is derived from an EMBL/GenBank/DDBJ whole genome shotgun (WGS) entry which is preliminary data.</text>
</comment>
<feature type="transmembrane region" description="Helical" evidence="3">
    <location>
        <begin position="271"/>
        <end position="292"/>
    </location>
</feature>
<dbReference type="PANTHER" id="PTHR11360:SF287">
    <property type="entry name" value="MFS MONOCARBOXYLATE TRANSPORTER"/>
    <property type="match status" value="1"/>
</dbReference>
<protein>
    <submittedName>
        <fullName evidence="5">MFS general substrate transporter</fullName>
    </submittedName>
</protein>
<feature type="transmembrane region" description="Helical" evidence="3">
    <location>
        <begin position="133"/>
        <end position="151"/>
    </location>
</feature>
<feature type="transmembrane region" description="Helical" evidence="3">
    <location>
        <begin position="359"/>
        <end position="383"/>
    </location>
</feature>
<dbReference type="InterPro" id="IPR020846">
    <property type="entry name" value="MFS_dom"/>
</dbReference>
<keyword evidence="3" id="KW-0812">Transmembrane</keyword>